<sequence>MGLGRDAFGDRAMALAMAMERTRNGHVAMVAGRRLERREGGQACFVLALPPCPSRSQREGASDRTVTDGCAAPTAPRVGWGRFLNCSGTGSRCAISRLDPRRPGTGTGTVLRLRGMGTLLPNALRRLDGRVAPSGLRVLSAAWSLSCAAMGLSRRSSCALRAAGST</sequence>
<protein>
    <submittedName>
        <fullName evidence="1">Uncharacterized protein</fullName>
    </submittedName>
</protein>
<reference evidence="1" key="1">
    <citation type="journal article" date="2018" name="Genome Biol. Evol.">
        <title>Genomics and development of Lentinus tigrinus, a white-rot wood-decaying mushroom with dimorphic fruiting bodies.</title>
        <authorList>
            <person name="Wu B."/>
            <person name="Xu Z."/>
            <person name="Knudson A."/>
            <person name="Carlson A."/>
            <person name="Chen N."/>
            <person name="Kovaka S."/>
            <person name="LaButti K."/>
            <person name="Lipzen A."/>
            <person name="Pennachio C."/>
            <person name="Riley R."/>
            <person name="Schakwitz W."/>
            <person name="Umezawa K."/>
            <person name="Ohm R.A."/>
            <person name="Grigoriev I.V."/>
            <person name="Nagy L.G."/>
            <person name="Gibbons J."/>
            <person name="Hibbett D."/>
        </authorList>
    </citation>
    <scope>NUCLEOTIDE SEQUENCE [LARGE SCALE GENOMIC DNA]</scope>
    <source>
        <strain evidence="1">ALCF2SS1-6</strain>
    </source>
</reference>
<gene>
    <name evidence="1" type="ORF">L227DRAFT_147585</name>
</gene>
<evidence type="ECO:0000313" key="2">
    <source>
        <dbReference type="Proteomes" id="UP000313359"/>
    </source>
</evidence>
<keyword evidence="2" id="KW-1185">Reference proteome</keyword>
<accession>A0A5C2STU5</accession>
<organism evidence="1 2">
    <name type="scientific">Lentinus tigrinus ALCF2SS1-6</name>
    <dbReference type="NCBI Taxonomy" id="1328759"/>
    <lineage>
        <taxon>Eukaryota</taxon>
        <taxon>Fungi</taxon>
        <taxon>Dikarya</taxon>
        <taxon>Basidiomycota</taxon>
        <taxon>Agaricomycotina</taxon>
        <taxon>Agaricomycetes</taxon>
        <taxon>Polyporales</taxon>
        <taxon>Polyporaceae</taxon>
        <taxon>Lentinus</taxon>
    </lineage>
</organism>
<dbReference type="EMBL" id="ML122251">
    <property type="protein sequence ID" value="RPD66527.1"/>
    <property type="molecule type" value="Genomic_DNA"/>
</dbReference>
<evidence type="ECO:0000313" key="1">
    <source>
        <dbReference type="EMBL" id="RPD66527.1"/>
    </source>
</evidence>
<dbReference type="AlphaFoldDB" id="A0A5C2STU5"/>
<proteinExistence type="predicted"/>
<dbReference type="Proteomes" id="UP000313359">
    <property type="component" value="Unassembled WGS sequence"/>
</dbReference>
<name>A0A5C2STU5_9APHY</name>